<dbReference type="InterPro" id="IPR040756">
    <property type="entry name" value="Peptidase_M61_N"/>
</dbReference>
<keyword evidence="1" id="KW-0732">Signal</keyword>
<proteinExistence type="predicted"/>
<organism evidence="3 4">
    <name type="scientific">Xiashengella succiniciproducens</name>
    <dbReference type="NCBI Taxonomy" id="2949635"/>
    <lineage>
        <taxon>Bacteria</taxon>
        <taxon>Pseudomonadati</taxon>
        <taxon>Bacteroidota</taxon>
        <taxon>Bacteroidia</taxon>
        <taxon>Marinilabiliales</taxon>
        <taxon>Marinilabiliaceae</taxon>
        <taxon>Xiashengella</taxon>
    </lineage>
</organism>
<evidence type="ECO:0000259" key="2">
    <source>
        <dbReference type="Pfam" id="PF17899"/>
    </source>
</evidence>
<feature type="chain" id="PRO_5039885436" description="Peptidase M61 N-terminal domain-containing protein" evidence="1">
    <location>
        <begin position="23"/>
        <end position="139"/>
    </location>
</feature>
<dbReference type="Gene3D" id="2.60.40.3650">
    <property type="match status" value="1"/>
</dbReference>
<reference evidence="3" key="1">
    <citation type="submission" date="2022-05" db="EMBL/GenBank/DDBJ databases">
        <authorList>
            <person name="Sun X."/>
        </authorList>
    </citation>
    <scope>NUCLEOTIDE SEQUENCE</scope>
    <source>
        <strain evidence="3">Ai-910</strain>
    </source>
</reference>
<dbReference type="Proteomes" id="UP001056426">
    <property type="component" value="Chromosome"/>
</dbReference>
<dbReference type="PROSITE" id="PS51257">
    <property type="entry name" value="PROKAR_LIPOPROTEIN"/>
    <property type="match status" value="1"/>
</dbReference>
<reference evidence="3" key="2">
    <citation type="submission" date="2022-06" db="EMBL/GenBank/DDBJ databases">
        <title>Xiashengella guii gen. nov. sp. nov., a bacterium isolated form anaerobic digestion tank.</title>
        <authorList>
            <person name="Huang H."/>
        </authorList>
    </citation>
    <scope>NUCLEOTIDE SEQUENCE</scope>
    <source>
        <strain evidence="3">Ai-910</strain>
    </source>
</reference>
<gene>
    <name evidence="3" type="ORF">M9189_08585</name>
</gene>
<evidence type="ECO:0000313" key="3">
    <source>
        <dbReference type="EMBL" id="URW78912.1"/>
    </source>
</evidence>
<sequence>MKKAIISLGATVWLVLSCTKHAVPEYYYAVDLNQITNDELRVEMNFTGVLPDTGNFYFPRIVPGIYDAGEYGKFVSNLRAFNRKGQDLVVNRIDTNCWQIIGANKLHAIFYSVSDGWASSILKVSDHTDLQKAILIVPL</sequence>
<dbReference type="AlphaFoldDB" id="A0A9J6ZNS3"/>
<feature type="domain" description="Peptidase M61 N-terminal" evidence="2">
    <location>
        <begin position="28"/>
        <end position="120"/>
    </location>
</feature>
<dbReference type="KEGG" id="alkq:M9189_08585"/>
<keyword evidence="4" id="KW-1185">Reference proteome</keyword>
<dbReference type="Pfam" id="PF17899">
    <property type="entry name" value="Peptidase_M61_N"/>
    <property type="match status" value="1"/>
</dbReference>
<dbReference type="RefSeq" id="WP_250722374.1">
    <property type="nucleotide sequence ID" value="NZ_CP098400.1"/>
</dbReference>
<protein>
    <recommendedName>
        <fullName evidence="2">Peptidase M61 N-terminal domain-containing protein</fullName>
    </recommendedName>
</protein>
<feature type="signal peptide" evidence="1">
    <location>
        <begin position="1"/>
        <end position="22"/>
    </location>
</feature>
<dbReference type="EMBL" id="CP098400">
    <property type="protein sequence ID" value="URW78912.1"/>
    <property type="molecule type" value="Genomic_DNA"/>
</dbReference>
<evidence type="ECO:0000313" key="4">
    <source>
        <dbReference type="Proteomes" id="UP001056426"/>
    </source>
</evidence>
<evidence type="ECO:0000256" key="1">
    <source>
        <dbReference type="SAM" id="SignalP"/>
    </source>
</evidence>
<accession>A0A9J6ZNS3</accession>
<name>A0A9J6ZNS3_9BACT</name>